<evidence type="ECO:0000256" key="1">
    <source>
        <dbReference type="ARBA" id="ARBA00004325"/>
    </source>
</evidence>
<dbReference type="GO" id="GO:0097250">
    <property type="term" value="P:mitochondrial respirasome assembly"/>
    <property type="evidence" value="ECO:0007669"/>
    <property type="project" value="TreeGrafter"/>
</dbReference>
<keyword evidence="8" id="KW-1185">Reference proteome</keyword>
<sequence>MGMEDNNMVQLTDEEIAKFDWLSLHNDMDRILPTETFSQKFVRKFKENPFVPIGCGATAAALCYGLWCFRTGQRKMSQYMMRTRIIAQGLTVFALVGGIAMGAKKAI</sequence>
<evidence type="ECO:0000313" key="8">
    <source>
        <dbReference type="Proteomes" id="UP000410492"/>
    </source>
</evidence>
<feature type="transmembrane region" description="Helical" evidence="5">
    <location>
        <begin position="50"/>
        <end position="69"/>
    </location>
</feature>
<keyword evidence="4 5" id="KW-0472">Membrane</keyword>
<dbReference type="PANTHER" id="PTHR12297:SF18">
    <property type="entry name" value="HIG1 DOMAIN FAMILY MEMBER 2A"/>
    <property type="match status" value="1"/>
</dbReference>
<dbReference type="EMBL" id="CAACVG010010540">
    <property type="protein sequence ID" value="VEN56041.1"/>
    <property type="molecule type" value="Genomic_DNA"/>
</dbReference>
<dbReference type="Gene3D" id="6.10.140.1320">
    <property type="match status" value="1"/>
</dbReference>
<name>A0A653D910_CALMS</name>
<dbReference type="Pfam" id="PF04588">
    <property type="entry name" value="HIG_1_N"/>
    <property type="match status" value="1"/>
</dbReference>
<dbReference type="PANTHER" id="PTHR12297">
    <property type="entry name" value="HYPOXIA-INDUCBILE GENE 1 HIG1 -RELATED"/>
    <property type="match status" value="1"/>
</dbReference>
<dbReference type="PROSITE" id="PS51503">
    <property type="entry name" value="HIG1"/>
    <property type="match status" value="1"/>
</dbReference>
<dbReference type="InterPro" id="IPR050355">
    <property type="entry name" value="RCF1"/>
</dbReference>
<keyword evidence="2 5" id="KW-0812">Transmembrane</keyword>
<evidence type="ECO:0000256" key="3">
    <source>
        <dbReference type="ARBA" id="ARBA00022989"/>
    </source>
</evidence>
<evidence type="ECO:0000256" key="5">
    <source>
        <dbReference type="SAM" id="Phobius"/>
    </source>
</evidence>
<evidence type="ECO:0000256" key="4">
    <source>
        <dbReference type="ARBA" id="ARBA00023136"/>
    </source>
</evidence>
<keyword evidence="3 5" id="KW-1133">Transmembrane helix</keyword>
<dbReference type="Proteomes" id="UP000410492">
    <property type="component" value="Unassembled WGS sequence"/>
</dbReference>
<proteinExistence type="predicted"/>
<comment type="subcellular location">
    <subcellularLocation>
        <location evidence="1">Mitochondrion membrane</location>
    </subcellularLocation>
</comment>
<evidence type="ECO:0000256" key="2">
    <source>
        <dbReference type="ARBA" id="ARBA00022692"/>
    </source>
</evidence>
<gene>
    <name evidence="7" type="ORF">CALMAC_LOCUS15047</name>
</gene>
<reference evidence="7 8" key="1">
    <citation type="submission" date="2019-01" db="EMBL/GenBank/DDBJ databases">
        <authorList>
            <person name="Sayadi A."/>
        </authorList>
    </citation>
    <scope>NUCLEOTIDE SEQUENCE [LARGE SCALE GENOMIC DNA]</scope>
</reference>
<dbReference type="AlphaFoldDB" id="A0A653D910"/>
<organism evidence="7 8">
    <name type="scientific">Callosobruchus maculatus</name>
    <name type="common">Southern cowpea weevil</name>
    <name type="synonym">Pulse bruchid</name>
    <dbReference type="NCBI Taxonomy" id="64391"/>
    <lineage>
        <taxon>Eukaryota</taxon>
        <taxon>Metazoa</taxon>
        <taxon>Ecdysozoa</taxon>
        <taxon>Arthropoda</taxon>
        <taxon>Hexapoda</taxon>
        <taxon>Insecta</taxon>
        <taxon>Pterygota</taxon>
        <taxon>Neoptera</taxon>
        <taxon>Endopterygota</taxon>
        <taxon>Coleoptera</taxon>
        <taxon>Polyphaga</taxon>
        <taxon>Cucujiformia</taxon>
        <taxon>Chrysomeloidea</taxon>
        <taxon>Chrysomelidae</taxon>
        <taxon>Bruchinae</taxon>
        <taxon>Bruchini</taxon>
        <taxon>Callosobruchus</taxon>
    </lineage>
</organism>
<accession>A0A653D910</accession>
<dbReference type="OrthoDB" id="6604018at2759"/>
<evidence type="ECO:0000313" key="7">
    <source>
        <dbReference type="EMBL" id="VEN56041.1"/>
    </source>
</evidence>
<protein>
    <recommendedName>
        <fullName evidence="6">HIG1 domain-containing protein</fullName>
    </recommendedName>
</protein>
<feature type="domain" description="HIG1" evidence="6">
    <location>
        <begin position="22"/>
        <end position="107"/>
    </location>
</feature>
<dbReference type="GO" id="GO:0031966">
    <property type="term" value="C:mitochondrial membrane"/>
    <property type="evidence" value="ECO:0007669"/>
    <property type="project" value="UniProtKB-SubCell"/>
</dbReference>
<evidence type="ECO:0000259" key="6">
    <source>
        <dbReference type="PROSITE" id="PS51503"/>
    </source>
</evidence>
<dbReference type="InterPro" id="IPR007667">
    <property type="entry name" value="Hypoxia_induced_domain"/>
</dbReference>
<feature type="transmembrane region" description="Helical" evidence="5">
    <location>
        <begin position="81"/>
        <end position="103"/>
    </location>
</feature>